<comment type="caution">
    <text evidence="1">The sequence shown here is derived from an EMBL/GenBank/DDBJ whole genome shotgun (WGS) entry which is preliminary data.</text>
</comment>
<dbReference type="Proteomes" id="UP000544222">
    <property type="component" value="Unassembled WGS sequence"/>
</dbReference>
<evidence type="ECO:0000313" key="1">
    <source>
        <dbReference type="EMBL" id="MBB3187413.1"/>
    </source>
</evidence>
<reference evidence="1 2" key="1">
    <citation type="submission" date="2020-08" db="EMBL/GenBank/DDBJ databases">
        <title>Genomic Encyclopedia of Type Strains, Phase IV (KMG-IV): sequencing the most valuable type-strain genomes for metagenomic binning, comparative biology and taxonomic classification.</title>
        <authorList>
            <person name="Goeker M."/>
        </authorList>
    </citation>
    <scope>NUCLEOTIDE SEQUENCE [LARGE SCALE GENOMIC DNA]</scope>
    <source>
        <strain evidence="1 2">DSM 27471</strain>
    </source>
</reference>
<gene>
    <name evidence="1" type="ORF">FHX64_001576</name>
</gene>
<dbReference type="AlphaFoldDB" id="A0A7W5H1B3"/>
<dbReference type="EMBL" id="JACHYB010000001">
    <property type="protein sequence ID" value="MBB3187413.1"/>
    <property type="molecule type" value="Genomic_DNA"/>
</dbReference>
<organism evidence="1 2">
    <name type="scientific">Microbacter margulisiae</name>
    <dbReference type="NCBI Taxonomy" id="1350067"/>
    <lineage>
        <taxon>Bacteria</taxon>
        <taxon>Pseudomonadati</taxon>
        <taxon>Bacteroidota</taxon>
        <taxon>Bacteroidia</taxon>
        <taxon>Bacteroidales</taxon>
        <taxon>Porphyromonadaceae</taxon>
        <taxon>Microbacter</taxon>
    </lineage>
</organism>
<keyword evidence="2" id="KW-1185">Reference proteome</keyword>
<proteinExistence type="predicted"/>
<evidence type="ECO:0000313" key="2">
    <source>
        <dbReference type="Proteomes" id="UP000544222"/>
    </source>
</evidence>
<sequence length="65" mass="7712">MLIPIYAINKKRLLYNKQLYFNLLQQQTCTHKADIYATQLRIQELDSAYIDVSNYAMKGIHICKF</sequence>
<protein>
    <submittedName>
        <fullName evidence="1">Uncharacterized protein</fullName>
    </submittedName>
</protein>
<name>A0A7W5H1B3_9PORP</name>
<accession>A0A7W5H1B3</accession>